<dbReference type="SUPFAM" id="SSF53613">
    <property type="entry name" value="Ribokinase-like"/>
    <property type="match status" value="1"/>
</dbReference>
<dbReference type="PANTHER" id="PTHR43320:SF3">
    <property type="entry name" value="CARBOHYDRATE KINASE PFKB DOMAIN-CONTAINING PROTEIN"/>
    <property type="match status" value="1"/>
</dbReference>
<dbReference type="Proteomes" id="UP000546162">
    <property type="component" value="Unassembled WGS sequence"/>
</dbReference>
<evidence type="ECO:0000313" key="6">
    <source>
        <dbReference type="EMBL" id="MBB4736835.1"/>
    </source>
</evidence>
<dbReference type="Pfam" id="PF00294">
    <property type="entry name" value="PfkB"/>
    <property type="match status" value="1"/>
</dbReference>
<dbReference type="Gene3D" id="3.40.1190.20">
    <property type="match status" value="1"/>
</dbReference>
<keyword evidence="3 6" id="KW-0418">Kinase</keyword>
<protein>
    <submittedName>
        <fullName evidence="6">Sugar/nucleoside kinase (Ribokinase family)</fullName>
    </submittedName>
</protein>
<dbReference type="AlphaFoldDB" id="A0A7W7GR82"/>
<accession>A0A7W7GR82</accession>
<dbReference type="InterPro" id="IPR002173">
    <property type="entry name" value="Carboh/pur_kinase_PfkB_CS"/>
</dbReference>
<feature type="domain" description="Carbohydrate kinase PfkB" evidence="5">
    <location>
        <begin position="39"/>
        <end position="329"/>
    </location>
</feature>
<gene>
    <name evidence="6" type="ORF">BJY16_000294</name>
</gene>
<dbReference type="InterPro" id="IPR011611">
    <property type="entry name" value="PfkB_dom"/>
</dbReference>
<evidence type="ECO:0000256" key="4">
    <source>
        <dbReference type="SAM" id="MobiDB-lite"/>
    </source>
</evidence>
<dbReference type="PROSITE" id="PS00584">
    <property type="entry name" value="PFKB_KINASES_2"/>
    <property type="match status" value="1"/>
</dbReference>
<comment type="similarity">
    <text evidence="1">Belongs to the carbohydrate kinase PfkB family.</text>
</comment>
<comment type="caution">
    <text evidence="6">The sequence shown here is derived from an EMBL/GenBank/DDBJ whole genome shotgun (WGS) entry which is preliminary data.</text>
</comment>
<dbReference type="InterPro" id="IPR029056">
    <property type="entry name" value="Ribokinase-like"/>
</dbReference>
<dbReference type="PANTHER" id="PTHR43320">
    <property type="entry name" value="SUGAR KINASE"/>
    <property type="match status" value="1"/>
</dbReference>
<sequence length="332" mass="32577">MRRPETGRAETAAPITTGRAETARSTTGRAEPGRTTTGLVIVVGDLVTDVLVEHDGPIQPGSDTAAAIRVSGGGQAANTAAWLASAGQPVTLVAAVGDDRAGRDRVAELAAAGVGDAIEVRPGAATGSVVVLTGAGERTMITDRGACLLLDPAHVTRAIAAAPPGSHLHLSGYPLLHAGSRPAGLAALAAARDHGLTVSVDAASAAPLRAAGPEVFLAWVRGIDLLSCNADEADVLAGPGDPATQAARLTDVVQHAVVKRGAGGAVWASRGGGSWSAPGVPVPMTDPTGAGDAFAAGLLRSWLAGDPPGTALAAGATLGAAAVQLLGARPAS</sequence>
<keyword evidence="7" id="KW-1185">Reference proteome</keyword>
<evidence type="ECO:0000259" key="5">
    <source>
        <dbReference type="Pfam" id="PF00294"/>
    </source>
</evidence>
<name>A0A7W7GR82_9ACTN</name>
<feature type="region of interest" description="Disordered" evidence="4">
    <location>
        <begin position="1"/>
        <end position="33"/>
    </location>
</feature>
<keyword evidence="2" id="KW-0808">Transferase</keyword>
<organism evidence="6 7">
    <name type="scientific">Actinoplanes octamycinicus</name>
    <dbReference type="NCBI Taxonomy" id="135948"/>
    <lineage>
        <taxon>Bacteria</taxon>
        <taxon>Bacillati</taxon>
        <taxon>Actinomycetota</taxon>
        <taxon>Actinomycetes</taxon>
        <taxon>Micromonosporales</taxon>
        <taxon>Micromonosporaceae</taxon>
        <taxon>Actinoplanes</taxon>
    </lineage>
</organism>
<dbReference type="GO" id="GO:0016301">
    <property type="term" value="F:kinase activity"/>
    <property type="evidence" value="ECO:0007669"/>
    <property type="project" value="UniProtKB-KW"/>
</dbReference>
<evidence type="ECO:0000256" key="2">
    <source>
        <dbReference type="ARBA" id="ARBA00022679"/>
    </source>
</evidence>
<proteinExistence type="inferred from homology"/>
<reference evidence="6 7" key="1">
    <citation type="submission" date="2020-08" db="EMBL/GenBank/DDBJ databases">
        <title>Sequencing the genomes of 1000 actinobacteria strains.</title>
        <authorList>
            <person name="Klenk H.-P."/>
        </authorList>
    </citation>
    <scope>NUCLEOTIDE SEQUENCE [LARGE SCALE GENOMIC DNA]</scope>
    <source>
        <strain evidence="6 7">DSM 45809</strain>
    </source>
</reference>
<evidence type="ECO:0000313" key="7">
    <source>
        <dbReference type="Proteomes" id="UP000546162"/>
    </source>
</evidence>
<evidence type="ECO:0000256" key="3">
    <source>
        <dbReference type="ARBA" id="ARBA00022777"/>
    </source>
</evidence>
<dbReference type="InterPro" id="IPR052700">
    <property type="entry name" value="Carb_kinase_PfkB-like"/>
</dbReference>
<evidence type="ECO:0000256" key="1">
    <source>
        <dbReference type="ARBA" id="ARBA00010688"/>
    </source>
</evidence>
<feature type="compositionally biased region" description="Polar residues" evidence="4">
    <location>
        <begin position="23"/>
        <end position="33"/>
    </location>
</feature>
<dbReference type="EMBL" id="JACHNB010000001">
    <property type="protein sequence ID" value="MBB4736835.1"/>
    <property type="molecule type" value="Genomic_DNA"/>
</dbReference>